<organism evidence="3 4">
    <name type="scientific">Glutamicibacter ardleyensis</name>
    <dbReference type="NCBI Taxonomy" id="225894"/>
    <lineage>
        <taxon>Bacteria</taxon>
        <taxon>Bacillati</taxon>
        <taxon>Actinomycetota</taxon>
        <taxon>Actinomycetes</taxon>
        <taxon>Micrococcales</taxon>
        <taxon>Micrococcaceae</taxon>
        <taxon>Glutamicibacter</taxon>
    </lineage>
</organism>
<dbReference type="RefSeq" id="WP_188685187.1">
    <property type="nucleotide sequence ID" value="NZ_BMKX01000003.1"/>
</dbReference>
<feature type="transmembrane region" description="Helical" evidence="2">
    <location>
        <begin position="152"/>
        <end position="172"/>
    </location>
</feature>
<sequence length="251" mass="27232">MSTNDPNQPGQPYNPAAGSGHSNPNPYGENPYGGQPNPYGQNAGQQQPPQFQQYPQQGGYAPVQPPAERPKTLRIAFLLILLAGVFNAASSWLVNSTNLIGNVITSQWGLFEEQMRTSMESSSDPAANVELEKMLANPDAFMAQVSSSMTSFTIVGMIISLLAYFLVGFFVGRGVGAMRIIATIFAALSIISLLMYLPMISMYANSSDTMMINVVFTLSVVLGIVGVVFAWLPESSKYIVARRMARRAGYR</sequence>
<evidence type="ECO:0000313" key="3">
    <source>
        <dbReference type="EMBL" id="GGJ59631.1"/>
    </source>
</evidence>
<feature type="transmembrane region" description="Helical" evidence="2">
    <location>
        <begin position="210"/>
        <end position="232"/>
    </location>
</feature>
<feature type="region of interest" description="Disordered" evidence="1">
    <location>
        <begin position="1"/>
        <end position="66"/>
    </location>
</feature>
<keyword evidence="2" id="KW-1133">Transmembrane helix</keyword>
<evidence type="ECO:0000256" key="2">
    <source>
        <dbReference type="SAM" id="Phobius"/>
    </source>
</evidence>
<keyword evidence="2" id="KW-0812">Transmembrane</keyword>
<feature type="compositionally biased region" description="Polar residues" evidence="1">
    <location>
        <begin position="1"/>
        <end position="11"/>
    </location>
</feature>
<evidence type="ECO:0000256" key="1">
    <source>
        <dbReference type="SAM" id="MobiDB-lite"/>
    </source>
</evidence>
<evidence type="ECO:0000313" key="4">
    <source>
        <dbReference type="Proteomes" id="UP000606115"/>
    </source>
</evidence>
<feature type="transmembrane region" description="Helical" evidence="2">
    <location>
        <begin position="184"/>
        <end position="204"/>
    </location>
</feature>
<dbReference type="GeneID" id="303304182"/>
<reference evidence="4" key="1">
    <citation type="journal article" date="2019" name="Int. J. Syst. Evol. Microbiol.">
        <title>The Global Catalogue of Microorganisms (GCM) 10K type strain sequencing project: providing services to taxonomists for standard genome sequencing and annotation.</title>
        <authorList>
            <consortium name="The Broad Institute Genomics Platform"/>
            <consortium name="The Broad Institute Genome Sequencing Center for Infectious Disease"/>
            <person name="Wu L."/>
            <person name="Ma J."/>
        </authorList>
    </citation>
    <scope>NUCLEOTIDE SEQUENCE [LARGE SCALE GENOMIC DNA]</scope>
    <source>
        <strain evidence="4">CGMCC 1.3685</strain>
    </source>
</reference>
<feature type="compositionally biased region" description="Low complexity" evidence="1">
    <location>
        <begin position="33"/>
        <end position="62"/>
    </location>
</feature>
<dbReference type="EMBL" id="BMKX01000003">
    <property type="protein sequence ID" value="GGJ59631.1"/>
    <property type="molecule type" value="Genomic_DNA"/>
</dbReference>
<proteinExistence type="predicted"/>
<comment type="caution">
    <text evidence="3">The sequence shown here is derived from an EMBL/GenBank/DDBJ whole genome shotgun (WGS) entry which is preliminary data.</text>
</comment>
<gene>
    <name evidence="3" type="ORF">GCM10007173_18150</name>
</gene>
<protein>
    <submittedName>
        <fullName evidence="3">Uncharacterized protein</fullName>
    </submittedName>
</protein>
<accession>A0ABQ2DJC0</accession>
<keyword evidence="4" id="KW-1185">Reference proteome</keyword>
<keyword evidence="2" id="KW-0472">Membrane</keyword>
<dbReference type="Proteomes" id="UP000606115">
    <property type="component" value="Unassembled WGS sequence"/>
</dbReference>
<feature type="transmembrane region" description="Helical" evidence="2">
    <location>
        <begin position="75"/>
        <end position="94"/>
    </location>
</feature>
<name>A0ABQ2DJC0_9MICC</name>